<dbReference type="OrthoDB" id="5240734at2"/>
<keyword evidence="3 6" id="KW-0812">Transmembrane</keyword>
<evidence type="ECO:0000256" key="5">
    <source>
        <dbReference type="ARBA" id="ARBA00023136"/>
    </source>
</evidence>
<accession>A0A1I2VMC6</accession>
<sequence length="508" mass="56823">MNKNTREDKTFKTSLAVARHGGIAIVGSFLGNMIRFLTQVLLVRLLGPEKYGLYTIGFSIFTIAGQISQLGLSEGIIKFGSVYSTEKDQPRLKGLFKLASILTVIVAALTAIFIFISASHIAKNIFDKEELEFVLKFFAVSIPFYVFAAILTASARATQSIFYYSLMQYILHPAIYIICLVVSCLVGLTIIHALKSFVLAWVLVAVFGAIAIFKISRVLLFKGKPIYEPQKLFRFAMPVYIARFLPLVINQFDKVILGKMVLAGDIGVYAAGGKIAAQIVIFMQAFNLIVAPVIAEHFHNNKLKELNSLFKTVTRWTISLTLPFVLFIIIYAELIMGMFGVEYVVGKNILILCCLAQFVNVCTGPLEYMLIMGKQDLDLINNCAFVLINIILNYLFIKNYGILGAALALGLSMMIINLVRLLEMYILYRLWPYSANVLKSFLAAFITYGLVIMLNKFFPNLSWPIMSLLLLGSYAGLLCFMGFNHEEREILVLIKRKVGGIFVSRDNP</sequence>
<feature type="transmembrane region" description="Helical" evidence="6">
    <location>
        <begin position="379"/>
        <end position="397"/>
    </location>
</feature>
<dbReference type="Pfam" id="PF01943">
    <property type="entry name" value="Polysacc_synt"/>
    <property type="match status" value="1"/>
</dbReference>
<feature type="transmembrane region" description="Helical" evidence="6">
    <location>
        <begin position="440"/>
        <end position="458"/>
    </location>
</feature>
<keyword evidence="8" id="KW-1185">Reference proteome</keyword>
<feature type="transmembrane region" description="Helical" evidence="6">
    <location>
        <begin position="133"/>
        <end position="153"/>
    </location>
</feature>
<evidence type="ECO:0000256" key="1">
    <source>
        <dbReference type="ARBA" id="ARBA00004651"/>
    </source>
</evidence>
<dbReference type="STRING" id="341036.SAMN05660649_03061"/>
<feature type="transmembrane region" description="Helical" evidence="6">
    <location>
        <begin position="21"/>
        <end position="45"/>
    </location>
</feature>
<feature type="transmembrane region" description="Helical" evidence="6">
    <location>
        <begin position="174"/>
        <end position="194"/>
    </location>
</feature>
<evidence type="ECO:0000313" key="8">
    <source>
        <dbReference type="Proteomes" id="UP000199337"/>
    </source>
</evidence>
<feature type="transmembrane region" description="Helical" evidence="6">
    <location>
        <begin position="349"/>
        <end position="372"/>
    </location>
</feature>
<feature type="transmembrane region" description="Helical" evidence="6">
    <location>
        <begin position="94"/>
        <end position="121"/>
    </location>
</feature>
<reference evidence="8" key="1">
    <citation type="submission" date="2016-10" db="EMBL/GenBank/DDBJ databases">
        <authorList>
            <person name="Varghese N."/>
            <person name="Submissions S."/>
        </authorList>
    </citation>
    <scope>NUCLEOTIDE SEQUENCE [LARGE SCALE GENOMIC DNA]</scope>
    <source>
        <strain evidence="8">DSM 17038</strain>
    </source>
</reference>
<proteinExistence type="predicted"/>
<dbReference type="InterPro" id="IPR050833">
    <property type="entry name" value="Poly_Biosynth_Transport"/>
</dbReference>
<dbReference type="PANTHER" id="PTHR30250:SF11">
    <property type="entry name" value="O-ANTIGEN TRANSPORTER-RELATED"/>
    <property type="match status" value="1"/>
</dbReference>
<dbReference type="RefSeq" id="WP_092472244.1">
    <property type="nucleotide sequence ID" value="NZ_FOOX01000011.1"/>
</dbReference>
<dbReference type="GO" id="GO:0005886">
    <property type="term" value="C:plasma membrane"/>
    <property type="evidence" value="ECO:0007669"/>
    <property type="project" value="UniProtKB-SubCell"/>
</dbReference>
<protein>
    <submittedName>
        <fullName evidence="7">Membrane protein involved in the export of O-antigen and teichoic acid</fullName>
    </submittedName>
</protein>
<feature type="transmembrane region" description="Helical" evidence="6">
    <location>
        <begin position="316"/>
        <end position="337"/>
    </location>
</feature>
<evidence type="ECO:0000256" key="3">
    <source>
        <dbReference type="ARBA" id="ARBA00022692"/>
    </source>
</evidence>
<evidence type="ECO:0000256" key="2">
    <source>
        <dbReference type="ARBA" id="ARBA00022475"/>
    </source>
</evidence>
<dbReference type="EMBL" id="FOOX01000011">
    <property type="protein sequence ID" value="SFG89569.1"/>
    <property type="molecule type" value="Genomic_DNA"/>
</dbReference>
<evidence type="ECO:0000256" key="4">
    <source>
        <dbReference type="ARBA" id="ARBA00022989"/>
    </source>
</evidence>
<feature type="transmembrane region" description="Helical" evidence="6">
    <location>
        <begin position="403"/>
        <end position="428"/>
    </location>
</feature>
<dbReference type="PANTHER" id="PTHR30250">
    <property type="entry name" value="PST FAMILY PREDICTED COLANIC ACID TRANSPORTER"/>
    <property type="match status" value="1"/>
</dbReference>
<feature type="transmembrane region" description="Helical" evidence="6">
    <location>
        <begin position="464"/>
        <end position="483"/>
    </location>
</feature>
<keyword evidence="4 6" id="KW-1133">Transmembrane helix</keyword>
<feature type="transmembrane region" description="Helical" evidence="6">
    <location>
        <begin position="200"/>
        <end position="220"/>
    </location>
</feature>
<keyword evidence="2" id="KW-1003">Cell membrane</keyword>
<dbReference type="AlphaFoldDB" id="A0A1I2VMC6"/>
<dbReference type="CDD" id="cd13128">
    <property type="entry name" value="MATE_Wzx_like"/>
    <property type="match status" value="1"/>
</dbReference>
<gene>
    <name evidence="7" type="ORF">SAMN05660649_03061</name>
</gene>
<evidence type="ECO:0000256" key="6">
    <source>
        <dbReference type="SAM" id="Phobius"/>
    </source>
</evidence>
<feature type="transmembrane region" description="Helical" evidence="6">
    <location>
        <begin position="275"/>
        <end position="295"/>
    </location>
</feature>
<dbReference type="InterPro" id="IPR002797">
    <property type="entry name" value="Polysacc_synth"/>
</dbReference>
<evidence type="ECO:0000313" key="7">
    <source>
        <dbReference type="EMBL" id="SFG89569.1"/>
    </source>
</evidence>
<keyword evidence="5 6" id="KW-0472">Membrane</keyword>
<name>A0A1I2VMC6_9FIRM</name>
<comment type="subcellular location">
    <subcellularLocation>
        <location evidence="1">Cell membrane</location>
        <topology evidence="1">Multi-pass membrane protein</topology>
    </subcellularLocation>
</comment>
<dbReference type="Proteomes" id="UP000199337">
    <property type="component" value="Unassembled WGS sequence"/>
</dbReference>
<organism evidence="7 8">
    <name type="scientific">Desulfotruncus arcticus DSM 17038</name>
    <dbReference type="NCBI Taxonomy" id="1121424"/>
    <lineage>
        <taxon>Bacteria</taxon>
        <taxon>Bacillati</taxon>
        <taxon>Bacillota</taxon>
        <taxon>Clostridia</taxon>
        <taxon>Eubacteriales</taxon>
        <taxon>Desulfallaceae</taxon>
        <taxon>Desulfotruncus</taxon>
    </lineage>
</organism>